<reference evidence="4 5" key="1">
    <citation type="submission" date="2018-06" db="EMBL/GenBank/DDBJ databases">
        <authorList>
            <consortium name="Pathogen Informatics"/>
            <person name="Doyle S."/>
        </authorList>
    </citation>
    <scope>NUCLEOTIDE SEQUENCE [LARGE SCALE GENOMIC DNA]</scope>
    <source>
        <strain evidence="4 5">NCTC12119</strain>
    </source>
</reference>
<dbReference type="AlphaFoldDB" id="A0A381CD23"/>
<name>A0A381CD23_9ENTR</name>
<feature type="domain" description="Capsule biosynthesis GfcC-like N-terminal" evidence="3">
    <location>
        <begin position="35"/>
        <end position="152"/>
    </location>
</feature>
<dbReference type="Pfam" id="PF20616">
    <property type="entry name" value="Caps_syn_GfcC_N"/>
    <property type="match status" value="1"/>
</dbReference>
<dbReference type="InterPro" id="IPR010425">
    <property type="entry name" value="Caps_synth_GfcC-like_C"/>
</dbReference>
<sequence>MKIKASMMCRSDKRSVIRHVFAALTLSTLVFNAYAAGNVTIYPQNQTIKNVERLADLVTQPVLANAWWPGAVISERQASAAAEQQHQKLLAQLSEFAAQEDGDDAAAINGMRQQMQAIHVTGRQFVDLDPDWVRVRPRANVPLQGEYSLWTGAQPTTITLMGLVSSPGEKPFVAGRSADEYLDGIDKLSGADRSYAWVIYPDGKTQKAPVAYWNKRHVELTPGSILFVGFSDRLFNSDFNSLNQQILNSLTHRRPD</sequence>
<dbReference type="Gene3D" id="6.10.250.2280">
    <property type="match status" value="1"/>
</dbReference>
<evidence type="ECO:0000313" key="4">
    <source>
        <dbReference type="EMBL" id="SUW65747.1"/>
    </source>
</evidence>
<dbReference type="EMBL" id="UIGI01000001">
    <property type="protein sequence ID" value="SUW65747.1"/>
    <property type="molecule type" value="Genomic_DNA"/>
</dbReference>
<keyword evidence="1" id="KW-0732">Signal</keyword>
<dbReference type="InterPro" id="IPR046459">
    <property type="entry name" value="Caps_syn_GfcC_N"/>
</dbReference>
<feature type="domain" description="Capsule biosynthesis GfcC-like C-terminal" evidence="2">
    <location>
        <begin position="167"/>
        <end position="253"/>
    </location>
</feature>
<evidence type="ECO:0000313" key="5">
    <source>
        <dbReference type="Proteomes" id="UP000255528"/>
    </source>
</evidence>
<evidence type="ECO:0000259" key="2">
    <source>
        <dbReference type="Pfam" id="PF06251"/>
    </source>
</evidence>
<dbReference type="Proteomes" id="UP000255528">
    <property type="component" value="Unassembled WGS sequence"/>
</dbReference>
<accession>A0A381CD23</accession>
<dbReference type="Gene3D" id="3.10.20.700">
    <property type="match status" value="1"/>
</dbReference>
<dbReference type="Pfam" id="PF06251">
    <property type="entry name" value="Caps_syn_GfcC_C"/>
    <property type="match status" value="1"/>
</dbReference>
<evidence type="ECO:0000259" key="3">
    <source>
        <dbReference type="Pfam" id="PF20616"/>
    </source>
</evidence>
<feature type="chain" id="PRO_5016632167" evidence="1">
    <location>
        <begin position="36"/>
        <end position="256"/>
    </location>
</feature>
<dbReference type="RefSeq" id="WP_256682690.1">
    <property type="nucleotide sequence ID" value="NZ_UIGI01000001.1"/>
</dbReference>
<evidence type="ECO:0000256" key="1">
    <source>
        <dbReference type="SAM" id="SignalP"/>
    </source>
</evidence>
<protein>
    <submittedName>
        <fullName evidence="4">SLBB-domain like (DUF1017)</fullName>
    </submittedName>
</protein>
<gene>
    <name evidence="4" type="ORF">NCTC12119_04309</name>
</gene>
<dbReference type="Gene3D" id="3.10.560.10">
    <property type="entry name" value="Outer membrane lipoprotein wza domain like"/>
    <property type="match status" value="1"/>
</dbReference>
<organism evidence="4 5">
    <name type="scientific">Buttiauxella agrestis</name>
    <dbReference type="NCBI Taxonomy" id="82977"/>
    <lineage>
        <taxon>Bacteria</taxon>
        <taxon>Pseudomonadati</taxon>
        <taxon>Pseudomonadota</taxon>
        <taxon>Gammaproteobacteria</taxon>
        <taxon>Enterobacterales</taxon>
        <taxon>Enterobacteriaceae</taxon>
        <taxon>Buttiauxella</taxon>
    </lineage>
</organism>
<feature type="signal peptide" evidence="1">
    <location>
        <begin position="1"/>
        <end position="35"/>
    </location>
</feature>
<proteinExistence type="predicted"/>